<dbReference type="Proteomes" id="UP000580517">
    <property type="component" value="Unassembled WGS sequence"/>
</dbReference>
<evidence type="ECO:0000313" key="5">
    <source>
        <dbReference type="Proteomes" id="UP000580517"/>
    </source>
</evidence>
<dbReference type="Gene3D" id="1.10.4100.10">
    <property type="entry name" value="2-methylcitrate dehydratase PrpD"/>
    <property type="match status" value="1"/>
</dbReference>
<dbReference type="PANTHER" id="PTHR16943">
    <property type="entry name" value="2-METHYLCITRATE DEHYDRATASE-RELATED"/>
    <property type="match status" value="1"/>
</dbReference>
<feature type="domain" description="MmgE/PrpD C-terminal" evidence="3">
    <location>
        <begin position="265"/>
        <end position="415"/>
    </location>
</feature>
<comment type="similarity">
    <text evidence="1">Belongs to the PrpD family.</text>
</comment>
<dbReference type="PANTHER" id="PTHR16943:SF8">
    <property type="entry name" value="2-METHYLCITRATE DEHYDRATASE"/>
    <property type="match status" value="1"/>
</dbReference>
<feature type="domain" description="MmgE/PrpD N-terminal" evidence="2">
    <location>
        <begin position="7"/>
        <end position="246"/>
    </location>
</feature>
<sequence>MHCFIRNLAEDALAIRAKDMPSSVRTKAGVCLLDFLGACMDGVDLPWARQAMASGIVLGAGGASRVIAHTACIGIMEAAFVNATLAGATSQMDTFAESATHPGVSVLPAVLAAAELENSRGDDVLCAIVAGYHVMSRLGASMYQGATTFRARPTAIVGPIAAAAALSRLVKLDTRRTIHAMALAANTAAGLMEWANQGTMDLTFHAGTAARNALSSWQLARVGAIAADTALDGAHGLMATFDTGRKPVPCDSKYDILGVIHKPVPACVFVQSPSQVAMAIVERHKLRIQDIGAIRIHVHATARAYPGCDHGRLPRDNQAARMSIQYAVAAVLYRRALSARIWAAPFDSEIGEWIEKCELLAFEDDDRAGVRACSIEVVLCDGSVIVQTADDFHTATDDRVRKRFHESAKRVLKTDVAAGVENQVMNLISLKNLHTLLQSMQTLNGDDID</sequence>
<dbReference type="InterPro" id="IPR045337">
    <property type="entry name" value="MmgE_PrpD_C"/>
</dbReference>
<dbReference type="InterPro" id="IPR036148">
    <property type="entry name" value="MmgE/PrpD_sf"/>
</dbReference>
<dbReference type="SUPFAM" id="SSF103378">
    <property type="entry name" value="2-methylcitrate dehydratase PrpD"/>
    <property type="match status" value="1"/>
</dbReference>
<dbReference type="AlphaFoldDB" id="A0A853F6K2"/>
<name>A0A853F6K2_9BURK</name>
<organism evidence="4 5">
    <name type="scientific">Allopusillimonas soli</name>
    <dbReference type="NCBI Taxonomy" id="659016"/>
    <lineage>
        <taxon>Bacteria</taxon>
        <taxon>Pseudomonadati</taxon>
        <taxon>Pseudomonadota</taxon>
        <taxon>Betaproteobacteria</taxon>
        <taxon>Burkholderiales</taxon>
        <taxon>Alcaligenaceae</taxon>
        <taxon>Allopusillimonas</taxon>
    </lineage>
</organism>
<dbReference type="InterPro" id="IPR042183">
    <property type="entry name" value="MmgE/PrpD_sf_1"/>
</dbReference>
<evidence type="ECO:0000259" key="3">
    <source>
        <dbReference type="Pfam" id="PF19305"/>
    </source>
</evidence>
<dbReference type="Pfam" id="PF19305">
    <property type="entry name" value="MmgE_PrpD_C"/>
    <property type="match status" value="1"/>
</dbReference>
<dbReference type="OrthoDB" id="9797528at2"/>
<gene>
    <name evidence="4" type="ORF">H0A68_01780</name>
</gene>
<dbReference type="InterPro" id="IPR045336">
    <property type="entry name" value="MmgE_PrpD_N"/>
</dbReference>
<evidence type="ECO:0000259" key="2">
    <source>
        <dbReference type="Pfam" id="PF03972"/>
    </source>
</evidence>
<evidence type="ECO:0000313" key="4">
    <source>
        <dbReference type="EMBL" id="NYT35587.1"/>
    </source>
</evidence>
<dbReference type="RefSeq" id="WP_129967474.1">
    <property type="nucleotide sequence ID" value="NZ_JACCEW010000001.1"/>
</dbReference>
<protein>
    <submittedName>
        <fullName evidence="4">MmgE/PrpD family protein</fullName>
    </submittedName>
</protein>
<reference evidence="4 5" key="1">
    <citation type="submission" date="2020-07" db="EMBL/GenBank/DDBJ databases">
        <title>Taxonomic revisions and descriptions of new bacterial species based on genomic comparisons in the high-G+C-content subgroup of the family Alcaligenaceae.</title>
        <authorList>
            <person name="Szabo A."/>
            <person name="Felfoldi T."/>
        </authorList>
    </citation>
    <scope>NUCLEOTIDE SEQUENCE [LARGE SCALE GENOMIC DNA]</scope>
    <source>
        <strain evidence="4 5">DSM 25264</strain>
    </source>
</reference>
<dbReference type="InterPro" id="IPR042188">
    <property type="entry name" value="MmgE/PrpD_sf_2"/>
</dbReference>
<dbReference type="Gene3D" id="3.30.1330.120">
    <property type="entry name" value="2-methylcitrate dehydratase PrpD"/>
    <property type="match status" value="1"/>
</dbReference>
<keyword evidence="5" id="KW-1185">Reference proteome</keyword>
<dbReference type="Pfam" id="PF03972">
    <property type="entry name" value="MmgE_PrpD_N"/>
    <property type="match status" value="1"/>
</dbReference>
<dbReference type="EMBL" id="JACCEW010000001">
    <property type="protein sequence ID" value="NYT35587.1"/>
    <property type="molecule type" value="Genomic_DNA"/>
</dbReference>
<evidence type="ECO:0000256" key="1">
    <source>
        <dbReference type="ARBA" id="ARBA00006174"/>
    </source>
</evidence>
<comment type="caution">
    <text evidence="4">The sequence shown here is derived from an EMBL/GenBank/DDBJ whole genome shotgun (WGS) entry which is preliminary data.</text>
</comment>
<accession>A0A853F6K2</accession>
<proteinExistence type="inferred from homology"/>
<dbReference type="InterPro" id="IPR005656">
    <property type="entry name" value="MmgE_PrpD"/>
</dbReference>
<dbReference type="GO" id="GO:0016829">
    <property type="term" value="F:lyase activity"/>
    <property type="evidence" value="ECO:0007669"/>
    <property type="project" value="InterPro"/>
</dbReference>